<evidence type="ECO:0000256" key="3">
    <source>
        <dbReference type="ARBA" id="ARBA00022617"/>
    </source>
</evidence>
<evidence type="ECO:0000256" key="4">
    <source>
        <dbReference type="ARBA" id="ARBA00022723"/>
    </source>
</evidence>
<dbReference type="PANTHER" id="PTHR24305:SF157">
    <property type="entry name" value="N-ACETYLTRYPTOPHAN 6-HYDROXYLASE IVOC-RELATED"/>
    <property type="match status" value="1"/>
</dbReference>
<keyword evidence="3" id="KW-0349">Heme</keyword>
<comment type="similarity">
    <text evidence="2">Belongs to the cytochrome P450 family.</text>
</comment>
<dbReference type="PANTHER" id="PTHR24305">
    <property type="entry name" value="CYTOCHROME P450"/>
    <property type="match status" value="1"/>
</dbReference>
<evidence type="ECO:0000256" key="2">
    <source>
        <dbReference type="ARBA" id="ARBA00010617"/>
    </source>
</evidence>
<keyword evidence="10" id="KW-1185">Reference proteome</keyword>
<dbReference type="GO" id="GO:0005506">
    <property type="term" value="F:iron ion binding"/>
    <property type="evidence" value="ECO:0007669"/>
    <property type="project" value="InterPro"/>
</dbReference>
<evidence type="ECO:0000256" key="8">
    <source>
        <dbReference type="SAM" id="Phobius"/>
    </source>
</evidence>
<evidence type="ECO:0000256" key="1">
    <source>
        <dbReference type="ARBA" id="ARBA00001971"/>
    </source>
</evidence>
<dbReference type="GO" id="GO:0020037">
    <property type="term" value="F:heme binding"/>
    <property type="evidence" value="ECO:0007669"/>
    <property type="project" value="InterPro"/>
</dbReference>
<keyword evidence="4" id="KW-0479">Metal-binding</keyword>
<gene>
    <name evidence="9" type="ORF">VSDG_10203</name>
</gene>
<evidence type="ECO:0008006" key="11">
    <source>
        <dbReference type="Google" id="ProtNLM"/>
    </source>
</evidence>
<evidence type="ECO:0000256" key="7">
    <source>
        <dbReference type="ARBA" id="ARBA00023033"/>
    </source>
</evidence>
<dbReference type="InterPro" id="IPR001128">
    <property type="entry name" value="Cyt_P450"/>
</dbReference>
<dbReference type="Pfam" id="PF00067">
    <property type="entry name" value="p450"/>
    <property type="match status" value="1"/>
</dbReference>
<dbReference type="Proteomes" id="UP000284375">
    <property type="component" value="Unassembled WGS sequence"/>
</dbReference>
<reference evidence="9 10" key="1">
    <citation type="submission" date="2015-09" db="EMBL/GenBank/DDBJ databases">
        <title>Host preference determinants of Valsa canker pathogens revealed by comparative genomics.</title>
        <authorList>
            <person name="Yin Z."/>
            <person name="Huang L."/>
        </authorList>
    </citation>
    <scope>NUCLEOTIDE SEQUENCE [LARGE SCALE GENOMIC DNA]</scope>
    <source>
        <strain evidence="9 10">YSFL</strain>
    </source>
</reference>
<feature type="transmembrane region" description="Helical" evidence="8">
    <location>
        <begin position="12"/>
        <end position="30"/>
    </location>
</feature>
<keyword evidence="7" id="KW-0503">Monooxygenase</keyword>
<dbReference type="GO" id="GO:0016705">
    <property type="term" value="F:oxidoreductase activity, acting on paired donors, with incorporation or reduction of molecular oxygen"/>
    <property type="evidence" value="ECO:0007669"/>
    <property type="project" value="InterPro"/>
</dbReference>
<dbReference type="CDD" id="cd11062">
    <property type="entry name" value="CYP58-like"/>
    <property type="match status" value="1"/>
</dbReference>
<accession>A0A423V7K8</accession>
<keyword evidence="8" id="KW-0472">Membrane</keyword>
<organism evidence="9 10">
    <name type="scientific">Cytospora chrysosperma</name>
    <name type="common">Cytospora canker fungus</name>
    <name type="synonym">Sphaeria chrysosperma</name>
    <dbReference type="NCBI Taxonomy" id="252740"/>
    <lineage>
        <taxon>Eukaryota</taxon>
        <taxon>Fungi</taxon>
        <taxon>Dikarya</taxon>
        <taxon>Ascomycota</taxon>
        <taxon>Pezizomycotina</taxon>
        <taxon>Sordariomycetes</taxon>
        <taxon>Sordariomycetidae</taxon>
        <taxon>Diaporthales</taxon>
        <taxon>Cytosporaceae</taxon>
        <taxon>Cytospora</taxon>
    </lineage>
</organism>
<dbReference type="EMBL" id="LJZO01000115">
    <property type="protein sequence ID" value="ROV86771.1"/>
    <property type="molecule type" value="Genomic_DNA"/>
</dbReference>
<name>A0A423V7K8_CYTCH</name>
<keyword evidence="8" id="KW-0812">Transmembrane</keyword>
<evidence type="ECO:0000256" key="5">
    <source>
        <dbReference type="ARBA" id="ARBA00023002"/>
    </source>
</evidence>
<dbReference type="STRING" id="252740.A0A423V7K8"/>
<sequence length="481" mass="54258">MSFLELVPWQTLATLAFVYLASLVFYRLFLHPLARFPGPKLAAITRYYEGYHDVVRNGQYTFRIAEMHKQYGPIVRISPYELHINDPSYYEKLYRQDGRWNKDDWAYDAFGAPMSSICSVDHDLHKRRRAPLNPFFSKVNVSRRQHMIQELVDTLCERLDRLQGSTVNISTAISAFTRDVATDFVLGKNYHNLDNENFGADMTNVLQSSGAIWRTTKHVRFLGPLMKSLPMDWIEKTGDAGTKAFFGFLKDCLQTTKDIVSSHTSSSTKATDDTQHETIIHAILHSNLPAPEKTVARINDEVGTITGAAFETAAQSIRTILYHLYSDQDILARLRAELAIAHQGGDGQLAISDLEQLPFLNGVIREGLRLSPGLATRLARVAPDRDLFYNEWRIPAGTPVGMTAFPEPKKFIPQRWIGEAKTSDKTLAWAEMYIVVARLVQRFDLQLQGAGPKDVECVSDQFIIGTADPSGIRAIVTRYQG</sequence>
<keyword evidence="6" id="KW-0408">Iron</keyword>
<comment type="cofactor">
    <cofactor evidence="1">
        <name>heme</name>
        <dbReference type="ChEBI" id="CHEBI:30413"/>
    </cofactor>
</comment>
<keyword evidence="8" id="KW-1133">Transmembrane helix</keyword>
<dbReference type="AlphaFoldDB" id="A0A423V7K8"/>
<evidence type="ECO:0000313" key="9">
    <source>
        <dbReference type="EMBL" id="ROV86771.1"/>
    </source>
</evidence>
<dbReference type="InterPro" id="IPR050121">
    <property type="entry name" value="Cytochrome_P450_monoxygenase"/>
</dbReference>
<comment type="caution">
    <text evidence="9">The sequence shown here is derived from an EMBL/GenBank/DDBJ whole genome shotgun (WGS) entry which is preliminary data.</text>
</comment>
<evidence type="ECO:0000256" key="6">
    <source>
        <dbReference type="ARBA" id="ARBA00023004"/>
    </source>
</evidence>
<dbReference type="GO" id="GO:0004497">
    <property type="term" value="F:monooxygenase activity"/>
    <property type="evidence" value="ECO:0007669"/>
    <property type="project" value="UniProtKB-KW"/>
</dbReference>
<keyword evidence="5" id="KW-0560">Oxidoreductase</keyword>
<dbReference type="Gene3D" id="1.10.630.10">
    <property type="entry name" value="Cytochrome P450"/>
    <property type="match status" value="1"/>
</dbReference>
<protein>
    <recommendedName>
        <fullName evidence="11">Cytochrome P450</fullName>
    </recommendedName>
</protein>
<evidence type="ECO:0000313" key="10">
    <source>
        <dbReference type="Proteomes" id="UP000284375"/>
    </source>
</evidence>
<proteinExistence type="inferred from homology"/>
<dbReference type="SUPFAM" id="SSF48264">
    <property type="entry name" value="Cytochrome P450"/>
    <property type="match status" value="1"/>
</dbReference>
<dbReference type="InterPro" id="IPR036396">
    <property type="entry name" value="Cyt_P450_sf"/>
</dbReference>
<dbReference type="OrthoDB" id="3945418at2759"/>